<dbReference type="Gene3D" id="3.40.50.360">
    <property type="match status" value="1"/>
</dbReference>
<dbReference type="AlphaFoldDB" id="A0A8A7KHZ1"/>
<protein>
    <recommendedName>
        <fullName evidence="3">NADPH-dependent FMN reductase-like domain-containing protein</fullName>
    </recommendedName>
</protein>
<evidence type="ECO:0000313" key="2">
    <source>
        <dbReference type="Proteomes" id="UP000665020"/>
    </source>
</evidence>
<dbReference type="KEGG" id="ifn:GM661_17865"/>
<name>A0A8A7KHZ1_9FIRM</name>
<proteinExistence type="predicted"/>
<dbReference type="SUPFAM" id="SSF52218">
    <property type="entry name" value="Flavoproteins"/>
    <property type="match status" value="1"/>
</dbReference>
<gene>
    <name evidence="1" type="ORF">GM661_17865</name>
</gene>
<dbReference type="RefSeq" id="WP_230868012.1">
    <property type="nucleotide sequence ID" value="NZ_CP046640.1"/>
</dbReference>
<dbReference type="Proteomes" id="UP000665020">
    <property type="component" value="Chromosome"/>
</dbReference>
<dbReference type="InterPro" id="IPR029039">
    <property type="entry name" value="Flavoprotein-like_sf"/>
</dbReference>
<evidence type="ECO:0000313" key="1">
    <source>
        <dbReference type="EMBL" id="QTL99685.1"/>
    </source>
</evidence>
<organism evidence="1 2">
    <name type="scientific">Iocasia fonsfrigidae</name>
    <dbReference type="NCBI Taxonomy" id="2682810"/>
    <lineage>
        <taxon>Bacteria</taxon>
        <taxon>Bacillati</taxon>
        <taxon>Bacillota</taxon>
        <taxon>Clostridia</taxon>
        <taxon>Halanaerobiales</taxon>
        <taxon>Halanaerobiaceae</taxon>
        <taxon>Iocasia</taxon>
    </lineage>
</organism>
<sequence length="228" mass="25526">MNKKQCLLLVGSPRGLKSNSYKIGSYLSNKMLDNGFMVKEYLLRDFNSSNNKSLVSLMELIRESEIIVLTSPLYVDSLPSIVIEAMEVIAEKCCTKKTGNKQGFLAVINSGFPEPVQNDTALKICLNFTRKVDFKWLGGLKIGGGPAIGKQVLEDKQGLLKNMVIGLDMAAGRLAKGESLPEDVLSLLNKPLAPKWLYLTILNFGWWFQARKYNVHKKLYAMPYQDTE</sequence>
<reference evidence="1" key="1">
    <citation type="submission" date="2019-12" db="EMBL/GenBank/DDBJ databases">
        <authorList>
            <person name="zhang j."/>
            <person name="sun C.M."/>
        </authorList>
    </citation>
    <scope>NUCLEOTIDE SEQUENCE</scope>
    <source>
        <strain evidence="1">NS-1</strain>
    </source>
</reference>
<dbReference type="EMBL" id="CP046640">
    <property type="protein sequence ID" value="QTL99685.1"/>
    <property type="molecule type" value="Genomic_DNA"/>
</dbReference>
<accession>A0A8A7KHZ1</accession>
<keyword evidence="2" id="KW-1185">Reference proteome</keyword>
<evidence type="ECO:0008006" key="3">
    <source>
        <dbReference type="Google" id="ProtNLM"/>
    </source>
</evidence>